<protein>
    <recommendedName>
        <fullName evidence="1">Integrase core domain-containing protein</fullName>
    </recommendedName>
</protein>
<evidence type="ECO:0000259" key="1">
    <source>
        <dbReference type="Pfam" id="PF24764"/>
    </source>
</evidence>
<feature type="domain" description="Integrase core" evidence="1">
    <location>
        <begin position="2"/>
        <end position="96"/>
    </location>
</feature>
<dbReference type="InterPro" id="IPR058913">
    <property type="entry name" value="Integrase_dom_put"/>
</dbReference>
<comment type="caution">
    <text evidence="2">The sequence shown here is derived from an EMBL/GenBank/DDBJ whole genome shotgun (WGS) entry which is preliminary data.</text>
</comment>
<keyword evidence="3" id="KW-1185">Reference proteome</keyword>
<proteinExistence type="predicted"/>
<evidence type="ECO:0000313" key="3">
    <source>
        <dbReference type="Proteomes" id="UP001469553"/>
    </source>
</evidence>
<sequence length="102" mass="12053">MVAQFIVQTQGENRNSHITGRSVHNQRIEYLWRDVYENVLDFYYTIFIQLEAEGFLNPDDEIDLYSLHRCFMPYIQHSLDCFKQASNNHGLRTSSHLCSCGY</sequence>
<gene>
    <name evidence="2" type="ORF">AMECASPLE_034009</name>
</gene>
<dbReference type="Pfam" id="PF24764">
    <property type="entry name" value="rva_4"/>
    <property type="match status" value="1"/>
</dbReference>
<accession>A0ABV0Z4Y2</accession>
<organism evidence="2 3">
    <name type="scientific">Ameca splendens</name>
    <dbReference type="NCBI Taxonomy" id="208324"/>
    <lineage>
        <taxon>Eukaryota</taxon>
        <taxon>Metazoa</taxon>
        <taxon>Chordata</taxon>
        <taxon>Craniata</taxon>
        <taxon>Vertebrata</taxon>
        <taxon>Euteleostomi</taxon>
        <taxon>Actinopterygii</taxon>
        <taxon>Neopterygii</taxon>
        <taxon>Teleostei</taxon>
        <taxon>Neoteleostei</taxon>
        <taxon>Acanthomorphata</taxon>
        <taxon>Ovalentaria</taxon>
        <taxon>Atherinomorphae</taxon>
        <taxon>Cyprinodontiformes</taxon>
        <taxon>Goodeidae</taxon>
        <taxon>Ameca</taxon>
    </lineage>
</organism>
<dbReference type="PANTHER" id="PTHR46791:SF4">
    <property type="match status" value="1"/>
</dbReference>
<dbReference type="PANTHER" id="PTHR46791">
    <property type="entry name" value="EXPRESSED PROTEIN"/>
    <property type="match status" value="1"/>
</dbReference>
<dbReference type="EMBL" id="JAHRIP010051753">
    <property type="protein sequence ID" value="MEQ2301253.1"/>
    <property type="molecule type" value="Genomic_DNA"/>
</dbReference>
<name>A0ABV0Z4Y2_9TELE</name>
<reference evidence="2 3" key="1">
    <citation type="submission" date="2021-06" db="EMBL/GenBank/DDBJ databases">
        <authorList>
            <person name="Palmer J.M."/>
        </authorList>
    </citation>
    <scope>NUCLEOTIDE SEQUENCE [LARGE SCALE GENOMIC DNA]</scope>
    <source>
        <strain evidence="2 3">AS_MEX2019</strain>
        <tissue evidence="2">Muscle</tissue>
    </source>
</reference>
<dbReference type="Proteomes" id="UP001469553">
    <property type="component" value="Unassembled WGS sequence"/>
</dbReference>
<evidence type="ECO:0000313" key="2">
    <source>
        <dbReference type="EMBL" id="MEQ2301253.1"/>
    </source>
</evidence>